<sequence>MDAMKHETTAPVSDEEFQRGRLAALGRAVEELTPLRAVVQQPADQGLILYVTRAYNSDIRETVSCRRHRDGWWFFYEWGDPICLADDTMRAARHVASIMGIRI</sequence>
<proteinExistence type="predicted"/>
<reference evidence="1 2" key="1">
    <citation type="submission" date="2019-10" db="EMBL/GenBank/DDBJ databases">
        <title>Actinomadura rubteroloni sp. nov. and Actinomadura macrotermitis sp. nov., isolated from the gut of fungus growing-termite Macrotermes natalensis.</title>
        <authorList>
            <person name="Benndorf R."/>
            <person name="Martin K."/>
            <person name="Kuefner M."/>
            <person name="De Beer W."/>
            <person name="Kaster A.-K."/>
            <person name="Vollmers J."/>
            <person name="Poulsen M."/>
            <person name="Beemelmanns C."/>
        </authorList>
    </citation>
    <scope>NUCLEOTIDE SEQUENCE [LARGE SCALE GENOMIC DNA]</scope>
    <source>
        <strain evidence="1 2">RB68</strain>
    </source>
</reference>
<dbReference type="RefSeq" id="WP_153538795.1">
    <property type="nucleotide sequence ID" value="NZ_WEGH01000004.1"/>
</dbReference>
<comment type="caution">
    <text evidence="1">The sequence shown here is derived from an EMBL/GenBank/DDBJ whole genome shotgun (WGS) entry which is preliminary data.</text>
</comment>
<keyword evidence="2" id="KW-1185">Reference proteome</keyword>
<accession>A0A7K0C3Y4</accession>
<evidence type="ECO:0000313" key="1">
    <source>
        <dbReference type="EMBL" id="MQY08151.1"/>
    </source>
</evidence>
<dbReference type="AlphaFoldDB" id="A0A7K0C3Y4"/>
<gene>
    <name evidence="1" type="ORF">ACRB68_62570</name>
</gene>
<dbReference type="EMBL" id="WEGH01000004">
    <property type="protein sequence ID" value="MQY08151.1"/>
    <property type="molecule type" value="Genomic_DNA"/>
</dbReference>
<dbReference type="OrthoDB" id="3483355at2"/>
<evidence type="ECO:0000313" key="2">
    <source>
        <dbReference type="Proteomes" id="UP000487268"/>
    </source>
</evidence>
<dbReference type="Proteomes" id="UP000487268">
    <property type="component" value="Unassembled WGS sequence"/>
</dbReference>
<name>A0A7K0C3Y4_9ACTN</name>
<protein>
    <submittedName>
        <fullName evidence="1">Uncharacterized protein</fullName>
    </submittedName>
</protein>
<organism evidence="1 2">
    <name type="scientific">Actinomadura macrotermitis</name>
    <dbReference type="NCBI Taxonomy" id="2585200"/>
    <lineage>
        <taxon>Bacteria</taxon>
        <taxon>Bacillati</taxon>
        <taxon>Actinomycetota</taxon>
        <taxon>Actinomycetes</taxon>
        <taxon>Streptosporangiales</taxon>
        <taxon>Thermomonosporaceae</taxon>
        <taxon>Actinomadura</taxon>
    </lineage>
</organism>